<feature type="non-terminal residue" evidence="1">
    <location>
        <position position="61"/>
    </location>
</feature>
<evidence type="ECO:0000313" key="1">
    <source>
        <dbReference type="EMBL" id="SBP06131.1"/>
    </source>
</evidence>
<protein>
    <submittedName>
        <fullName evidence="1">Uncharacterized protein</fullName>
    </submittedName>
</protein>
<proteinExistence type="predicted"/>
<reference evidence="1" key="2">
    <citation type="submission" date="2016-06" db="EMBL/GenBank/DDBJ databases">
        <title>The genome of a short-lived fish provides insights into sex chromosome evolution and the genetic control of aging.</title>
        <authorList>
            <person name="Reichwald K."/>
            <person name="Felder M."/>
            <person name="Petzold A."/>
            <person name="Koch P."/>
            <person name="Groth M."/>
            <person name="Platzer M."/>
        </authorList>
    </citation>
    <scope>NUCLEOTIDE SEQUENCE</scope>
    <source>
        <tissue evidence="1">Brain</tissue>
    </source>
</reference>
<accession>A0A1A7WKL2</accession>
<sequence length="61" mass="6917">MVKVHQDSSLVDPLKVSSELKLGQTVKFSPENNTSPESMKLWVILLFLQLWGKVKVSFSQN</sequence>
<dbReference type="AlphaFoldDB" id="A0A1A7WKL2"/>
<name>A0A1A7WKL2_9TELE</name>
<dbReference type="EMBL" id="HADW01004731">
    <property type="protein sequence ID" value="SBP06131.1"/>
    <property type="molecule type" value="Transcribed_RNA"/>
</dbReference>
<reference evidence="1" key="1">
    <citation type="submission" date="2016-05" db="EMBL/GenBank/DDBJ databases">
        <authorList>
            <person name="Lavstsen T."/>
            <person name="Jespersen J.S."/>
        </authorList>
    </citation>
    <scope>NUCLEOTIDE SEQUENCE</scope>
    <source>
        <tissue evidence="1">Brain</tissue>
    </source>
</reference>
<organism evidence="1">
    <name type="scientific">Iconisemion striatum</name>
    <dbReference type="NCBI Taxonomy" id="60296"/>
    <lineage>
        <taxon>Eukaryota</taxon>
        <taxon>Metazoa</taxon>
        <taxon>Chordata</taxon>
        <taxon>Craniata</taxon>
        <taxon>Vertebrata</taxon>
        <taxon>Euteleostomi</taxon>
        <taxon>Actinopterygii</taxon>
        <taxon>Neopterygii</taxon>
        <taxon>Teleostei</taxon>
        <taxon>Neoteleostei</taxon>
        <taxon>Acanthomorphata</taxon>
        <taxon>Ovalentaria</taxon>
        <taxon>Atherinomorphae</taxon>
        <taxon>Cyprinodontiformes</taxon>
        <taxon>Nothobranchiidae</taxon>
        <taxon>Iconisemion</taxon>
    </lineage>
</organism>
<gene>
    <name evidence="1" type="primary">Nfu_g_1_023938</name>
</gene>